<dbReference type="Gene3D" id="3.40.630.30">
    <property type="match status" value="1"/>
</dbReference>
<comment type="caution">
    <text evidence="2">The sequence shown here is derived from an EMBL/GenBank/DDBJ whole genome shotgun (WGS) entry which is preliminary data.</text>
</comment>
<proteinExistence type="predicted"/>
<evidence type="ECO:0000259" key="1">
    <source>
        <dbReference type="PROSITE" id="PS51186"/>
    </source>
</evidence>
<sequence>MTDDRTFTPAVLTAVDRDAAADLLAEVFFDNPGHTFIYPDVASRREQLRWLMHTNLGAQFAVGRSFAEKDARGDIAAMGFWHAPGTPKATREQLAQFGFLDMAARHGQAAFMRMIQSVEELEKRRADRLDGRQSWYLNNMVVKPAYQGTGLGTRVLRQQLEQVVDPSGYPASLTTQKPQNVTFYQRLGFRVTDDRPVGPAANSFPNWIMIYG</sequence>
<dbReference type="Pfam" id="PF13508">
    <property type="entry name" value="Acetyltransf_7"/>
    <property type="match status" value="1"/>
</dbReference>
<protein>
    <submittedName>
        <fullName evidence="2">GNAT family N-acetyltransferase</fullName>
    </submittedName>
</protein>
<gene>
    <name evidence="2" type="ORF">FHP25_09375</name>
</gene>
<organism evidence="2 3">
    <name type="scientific">Vineibacter terrae</name>
    <dbReference type="NCBI Taxonomy" id="2586908"/>
    <lineage>
        <taxon>Bacteria</taxon>
        <taxon>Pseudomonadati</taxon>
        <taxon>Pseudomonadota</taxon>
        <taxon>Alphaproteobacteria</taxon>
        <taxon>Hyphomicrobiales</taxon>
        <taxon>Vineibacter</taxon>
    </lineage>
</organism>
<dbReference type="SUPFAM" id="SSF55729">
    <property type="entry name" value="Acyl-CoA N-acyltransferases (Nat)"/>
    <property type="match status" value="1"/>
</dbReference>
<evidence type="ECO:0000313" key="2">
    <source>
        <dbReference type="EMBL" id="TXL77628.1"/>
    </source>
</evidence>
<reference evidence="2 3" key="1">
    <citation type="submission" date="2019-06" db="EMBL/GenBank/DDBJ databases">
        <title>New taxonomy in bacterial strain CC-CFT640, isolated from vineyard.</title>
        <authorList>
            <person name="Lin S.-Y."/>
            <person name="Tsai C.-F."/>
            <person name="Young C.-C."/>
        </authorList>
    </citation>
    <scope>NUCLEOTIDE SEQUENCE [LARGE SCALE GENOMIC DNA]</scope>
    <source>
        <strain evidence="2 3">CC-CFT640</strain>
    </source>
</reference>
<dbReference type="GO" id="GO:0016747">
    <property type="term" value="F:acyltransferase activity, transferring groups other than amino-acyl groups"/>
    <property type="evidence" value="ECO:0007669"/>
    <property type="project" value="InterPro"/>
</dbReference>
<feature type="domain" description="N-acetyltransferase" evidence="1">
    <location>
        <begin position="84"/>
        <end position="211"/>
    </location>
</feature>
<dbReference type="EMBL" id="VDUZ01000008">
    <property type="protein sequence ID" value="TXL77628.1"/>
    <property type="molecule type" value="Genomic_DNA"/>
</dbReference>
<evidence type="ECO:0000313" key="3">
    <source>
        <dbReference type="Proteomes" id="UP000321638"/>
    </source>
</evidence>
<name>A0A5C8PQC1_9HYPH</name>
<dbReference type="InterPro" id="IPR016181">
    <property type="entry name" value="Acyl_CoA_acyltransferase"/>
</dbReference>
<dbReference type="RefSeq" id="WP_147846668.1">
    <property type="nucleotide sequence ID" value="NZ_VDUZ01000008.1"/>
</dbReference>
<keyword evidence="3" id="KW-1185">Reference proteome</keyword>
<dbReference type="Proteomes" id="UP000321638">
    <property type="component" value="Unassembled WGS sequence"/>
</dbReference>
<accession>A0A5C8PQC1</accession>
<dbReference type="AlphaFoldDB" id="A0A5C8PQC1"/>
<dbReference type="InterPro" id="IPR052523">
    <property type="entry name" value="Trichothecene_AcTrans"/>
</dbReference>
<dbReference type="InterPro" id="IPR000182">
    <property type="entry name" value="GNAT_dom"/>
</dbReference>
<keyword evidence="2" id="KW-0808">Transferase</keyword>
<dbReference type="PANTHER" id="PTHR42791">
    <property type="entry name" value="GNAT FAMILY ACETYLTRANSFERASE"/>
    <property type="match status" value="1"/>
</dbReference>
<dbReference type="PROSITE" id="PS51186">
    <property type="entry name" value="GNAT"/>
    <property type="match status" value="1"/>
</dbReference>
<dbReference type="PANTHER" id="PTHR42791:SF1">
    <property type="entry name" value="N-ACETYLTRANSFERASE DOMAIN-CONTAINING PROTEIN"/>
    <property type="match status" value="1"/>
</dbReference>
<dbReference type="CDD" id="cd04301">
    <property type="entry name" value="NAT_SF"/>
    <property type="match status" value="1"/>
</dbReference>
<dbReference type="OrthoDB" id="7057833at2"/>